<dbReference type="Proteomes" id="UP000284119">
    <property type="component" value="Unassembled WGS sequence"/>
</dbReference>
<comment type="caution">
    <text evidence="1">The sequence shown here is derived from an EMBL/GenBank/DDBJ whole genome shotgun (WGS) entry which is preliminary data.</text>
</comment>
<evidence type="ECO:0000313" key="2">
    <source>
        <dbReference type="Proteomes" id="UP000284119"/>
    </source>
</evidence>
<dbReference type="EMBL" id="RAHG01000001">
    <property type="protein sequence ID" value="RJT15673.1"/>
    <property type="molecule type" value="Genomic_DNA"/>
</dbReference>
<proteinExistence type="predicted"/>
<accession>A0ABX9P7H1</accession>
<dbReference type="RefSeq" id="WP_112166778.1">
    <property type="nucleotide sequence ID" value="NZ_JYDE01000017.1"/>
</dbReference>
<evidence type="ECO:0000313" key="1">
    <source>
        <dbReference type="EMBL" id="RJT15673.1"/>
    </source>
</evidence>
<sequence length="153" mass="18077">MFDFPQPDEKCCLNNIVVSVIGILQDGIPHETPYRCPGLVWNPSNLRYTIVIRIEHDGRVIKLPLGRFINEFTCIKVDTFKRDPANRHVVLKEIMNNVILQAYRKENIDVYPKENYVYLSKSKVGRTRRHTGWFSHWTAMRENNDSQHYLNFL</sequence>
<reference evidence="1 2" key="1">
    <citation type="submission" date="2018-09" db="EMBL/GenBank/DDBJ databases">
        <authorList>
            <person name="Le Fleche-Mateos A."/>
        </authorList>
    </citation>
    <scope>NUCLEOTIDE SEQUENCE [LARGE SCALE GENOMIC DNA]</scope>
    <source>
        <strain evidence="1 2">DSM 30078</strain>
    </source>
</reference>
<gene>
    <name evidence="1" type="ORF">D5396_00670</name>
</gene>
<keyword evidence="2" id="KW-1185">Reference proteome</keyword>
<name>A0ABX9P7H1_9GAMM</name>
<organism evidence="1 2">
    <name type="scientific">Rahnella inusitata</name>
    <dbReference type="NCBI Taxonomy" id="58169"/>
    <lineage>
        <taxon>Bacteria</taxon>
        <taxon>Pseudomonadati</taxon>
        <taxon>Pseudomonadota</taxon>
        <taxon>Gammaproteobacteria</taxon>
        <taxon>Enterobacterales</taxon>
        <taxon>Yersiniaceae</taxon>
        <taxon>Rahnella</taxon>
    </lineage>
</organism>
<protein>
    <submittedName>
        <fullName evidence="1">Uncharacterized protein</fullName>
    </submittedName>
</protein>